<feature type="transmembrane region" description="Helical" evidence="1">
    <location>
        <begin position="56"/>
        <end position="78"/>
    </location>
</feature>
<accession>A0A2N0B485</accession>
<dbReference type="RefSeq" id="WP_100765725.1">
    <property type="nucleotide sequence ID" value="NZ_NPEF02000010.1"/>
</dbReference>
<keyword evidence="1" id="KW-1133">Transmembrane helix</keyword>
<evidence type="ECO:0000256" key="1">
    <source>
        <dbReference type="SAM" id="Phobius"/>
    </source>
</evidence>
<gene>
    <name evidence="2" type="ORF">CH379_009005</name>
    <name evidence="3" type="ORF">CH379_19230</name>
</gene>
<proteinExistence type="predicted"/>
<dbReference type="InterPro" id="IPR018650">
    <property type="entry name" value="STSV1_Orf64"/>
</dbReference>
<protein>
    <submittedName>
        <fullName evidence="2">DUF2079 domain-containing protein</fullName>
    </submittedName>
</protein>
<keyword evidence="1" id="KW-0472">Membrane</keyword>
<reference evidence="2 4" key="2">
    <citation type="journal article" date="2018" name="Microb. Genom.">
        <title>Deciphering the unexplored Leptospira diversity from soils uncovers genomic evolution to virulence.</title>
        <authorList>
            <person name="Thibeaux R."/>
            <person name="Iraola G."/>
            <person name="Ferres I."/>
            <person name="Bierque E."/>
            <person name="Girault D."/>
            <person name="Soupe-Gilbert M.E."/>
            <person name="Picardeau M."/>
            <person name="Goarant C."/>
        </authorList>
    </citation>
    <scope>NUCLEOTIDE SEQUENCE [LARGE SCALE GENOMIC DNA]</scope>
    <source>
        <strain evidence="2 4">ATI7-C-A5</strain>
    </source>
</reference>
<keyword evidence="1" id="KW-0812">Transmembrane</keyword>
<organism evidence="3">
    <name type="scientific">Leptospira ellisii</name>
    <dbReference type="NCBI Taxonomy" id="2023197"/>
    <lineage>
        <taxon>Bacteria</taxon>
        <taxon>Pseudomonadati</taxon>
        <taxon>Spirochaetota</taxon>
        <taxon>Spirochaetia</taxon>
        <taxon>Leptospirales</taxon>
        <taxon>Leptospiraceae</taxon>
        <taxon>Leptospira</taxon>
    </lineage>
</organism>
<feature type="transmembrane region" description="Helical" evidence="1">
    <location>
        <begin position="196"/>
        <end position="213"/>
    </location>
</feature>
<sequence>MKTVGLIPFFIFYLPIQRLILSGNERLPWIVALLLVGYLFDLWVEKKGSQDFFKNARTLSVLLLIYWSCFILAEGIVYSKTALYSFLLGDLDYTAQERMLRASLSGNFFQTQYYGAEENANFLSHHMTPSVLLLAPFSLLFPPNVSYAIAVFFYAACTLPLLYLFLRECEIPEELSLSGTLLWAGSSSFYRLSHSLHFEILTPFAVLIFFWGIRKRNLLLWTTGLAVYLGIKEDLSVYMAALSLAAYFSDREGRRTWIYVFIICVFYFILLHPALRALAGSSAERNWKEYWGAVSERPVQEILQYVRNPENRTRYWKGLRDLSLEWGFWNWTGGWILLPFLGLYSVFRISVHPWVRDLYSYYVYPLVPFLIFFVKTGAQTVRRYTSGEEKPFLFLRTNETKRTVLILLAFVLSSYRNSLDSSYPIRLSPDFDKTSRLETLLRTIPAGAEVSAGFHVSPFLSGNNETFPIREDRNWKEWIVFDRKYNSPYVSSEKILERLKTDVESGKIKFVAETGDFVLYRITQEKRGIDEEKH</sequence>
<evidence type="ECO:0000313" key="3">
    <source>
        <dbReference type="EMBL" id="PJZ91336.1"/>
    </source>
</evidence>
<evidence type="ECO:0000313" key="4">
    <source>
        <dbReference type="Proteomes" id="UP000232122"/>
    </source>
</evidence>
<evidence type="ECO:0000313" key="2">
    <source>
        <dbReference type="EMBL" id="MDV6235763.1"/>
    </source>
</evidence>
<reference evidence="3" key="1">
    <citation type="submission" date="2017-07" db="EMBL/GenBank/DDBJ databases">
        <title>Leptospira spp. isolated from tropical soils.</title>
        <authorList>
            <person name="Thibeaux R."/>
            <person name="Iraola G."/>
            <person name="Ferres I."/>
            <person name="Bierque E."/>
            <person name="Girault D."/>
            <person name="Soupe-Gilbert M.-E."/>
            <person name="Picardeau M."/>
            <person name="Goarant C."/>
        </authorList>
    </citation>
    <scope>NUCLEOTIDE SEQUENCE [LARGE SCALE GENOMIC DNA]</scope>
    <source>
        <strain evidence="3">ATI7-C-A5</strain>
    </source>
</reference>
<dbReference type="Proteomes" id="UP000232122">
    <property type="component" value="Unassembled WGS sequence"/>
</dbReference>
<reference evidence="2" key="3">
    <citation type="submission" date="2023-10" db="EMBL/GenBank/DDBJ databases">
        <authorList>
            <person name="Picardeau M."/>
            <person name="Thibeaux R."/>
        </authorList>
    </citation>
    <scope>NUCLEOTIDE SEQUENCE</scope>
    <source>
        <strain evidence="2">ATI7-C-A5</strain>
    </source>
</reference>
<keyword evidence="4" id="KW-1185">Reference proteome</keyword>
<dbReference type="OrthoDB" id="321908at2"/>
<dbReference type="Pfam" id="PF09852">
    <property type="entry name" value="DUF2079"/>
    <property type="match status" value="1"/>
</dbReference>
<feature type="transmembrane region" description="Helical" evidence="1">
    <location>
        <begin position="256"/>
        <end position="275"/>
    </location>
</feature>
<feature type="transmembrane region" description="Helical" evidence="1">
    <location>
        <begin position="359"/>
        <end position="378"/>
    </location>
</feature>
<feature type="transmembrane region" description="Helical" evidence="1">
    <location>
        <begin position="28"/>
        <end position="44"/>
    </location>
</feature>
<dbReference type="AlphaFoldDB" id="A0A2N0B485"/>
<dbReference type="EMBL" id="NPEF01000307">
    <property type="protein sequence ID" value="PJZ91336.1"/>
    <property type="molecule type" value="Genomic_DNA"/>
</dbReference>
<name>A0A2N0B485_9LEPT</name>
<comment type="caution">
    <text evidence="3">The sequence shown here is derived from an EMBL/GenBank/DDBJ whole genome shotgun (WGS) entry which is preliminary data.</text>
</comment>
<feature type="transmembrane region" description="Helical" evidence="1">
    <location>
        <begin position="328"/>
        <end position="347"/>
    </location>
</feature>
<dbReference type="EMBL" id="NPEF02000010">
    <property type="protein sequence ID" value="MDV6235763.1"/>
    <property type="molecule type" value="Genomic_DNA"/>
</dbReference>